<dbReference type="PANTHER" id="PTHR30579:SF8">
    <property type="entry name" value="HTH-TYPE TRANSCRIPTIONAL REGULATOR HDFR"/>
    <property type="match status" value="1"/>
</dbReference>
<comment type="similarity">
    <text evidence="1">Belongs to the LysR transcriptional regulatory family.</text>
</comment>
<dbReference type="Gene3D" id="1.10.10.10">
    <property type="entry name" value="Winged helix-like DNA-binding domain superfamily/Winged helix DNA-binding domain"/>
    <property type="match status" value="1"/>
</dbReference>
<evidence type="ECO:0000313" key="7">
    <source>
        <dbReference type="Proteomes" id="UP001596116"/>
    </source>
</evidence>
<keyword evidence="3" id="KW-0238">DNA-binding</keyword>
<dbReference type="CDD" id="cd05466">
    <property type="entry name" value="PBP2_LTTR_substrate"/>
    <property type="match status" value="1"/>
</dbReference>
<proteinExistence type="inferred from homology"/>
<dbReference type="InterPro" id="IPR036390">
    <property type="entry name" value="WH_DNA-bd_sf"/>
</dbReference>
<comment type="caution">
    <text evidence="6">The sequence shown here is derived from an EMBL/GenBank/DDBJ whole genome shotgun (WGS) entry which is preliminary data.</text>
</comment>
<dbReference type="InterPro" id="IPR036388">
    <property type="entry name" value="WH-like_DNA-bd_sf"/>
</dbReference>
<protein>
    <submittedName>
        <fullName evidence="6">LysR family transcriptional regulator</fullName>
    </submittedName>
</protein>
<dbReference type="InterPro" id="IPR000847">
    <property type="entry name" value="LysR_HTH_N"/>
</dbReference>
<evidence type="ECO:0000313" key="6">
    <source>
        <dbReference type="EMBL" id="MFC6035163.1"/>
    </source>
</evidence>
<keyword evidence="4" id="KW-0804">Transcription</keyword>
<evidence type="ECO:0000256" key="4">
    <source>
        <dbReference type="ARBA" id="ARBA00023163"/>
    </source>
</evidence>
<organism evidence="6 7">
    <name type="scientific">Hyphococcus aureus</name>
    <dbReference type="NCBI Taxonomy" id="2666033"/>
    <lineage>
        <taxon>Bacteria</taxon>
        <taxon>Pseudomonadati</taxon>
        <taxon>Pseudomonadota</taxon>
        <taxon>Alphaproteobacteria</taxon>
        <taxon>Parvularculales</taxon>
        <taxon>Parvularculaceae</taxon>
        <taxon>Hyphococcus</taxon>
    </lineage>
</organism>
<reference evidence="6 7" key="1">
    <citation type="submission" date="2024-09" db="EMBL/GenBank/DDBJ databases">
        <authorList>
            <person name="Zhang Z.-H."/>
        </authorList>
    </citation>
    <scope>NUCLEOTIDE SEQUENCE [LARGE SCALE GENOMIC DNA]</scope>
    <source>
        <strain evidence="6 7">HHTR114</strain>
    </source>
</reference>
<evidence type="ECO:0000256" key="1">
    <source>
        <dbReference type="ARBA" id="ARBA00009437"/>
    </source>
</evidence>
<evidence type="ECO:0000259" key="5">
    <source>
        <dbReference type="PROSITE" id="PS50931"/>
    </source>
</evidence>
<dbReference type="Pfam" id="PF00126">
    <property type="entry name" value="HTH_1"/>
    <property type="match status" value="1"/>
</dbReference>
<dbReference type="InterPro" id="IPR005119">
    <property type="entry name" value="LysR_subst-bd"/>
</dbReference>
<dbReference type="PROSITE" id="PS50931">
    <property type="entry name" value="HTH_LYSR"/>
    <property type="match status" value="1"/>
</dbReference>
<dbReference type="SUPFAM" id="SSF46785">
    <property type="entry name" value="Winged helix' DNA-binding domain"/>
    <property type="match status" value="1"/>
</dbReference>
<dbReference type="RefSeq" id="WP_379879508.1">
    <property type="nucleotide sequence ID" value="NZ_JBHPON010000001.1"/>
</dbReference>
<dbReference type="PRINTS" id="PR00039">
    <property type="entry name" value="HTHLYSR"/>
</dbReference>
<keyword evidence="2" id="KW-0805">Transcription regulation</keyword>
<evidence type="ECO:0000256" key="3">
    <source>
        <dbReference type="ARBA" id="ARBA00023125"/>
    </source>
</evidence>
<dbReference type="SUPFAM" id="SSF53850">
    <property type="entry name" value="Periplasmic binding protein-like II"/>
    <property type="match status" value="1"/>
</dbReference>
<evidence type="ECO:0000256" key="2">
    <source>
        <dbReference type="ARBA" id="ARBA00023015"/>
    </source>
</evidence>
<sequence>MDITAAKTFLAVIEGGNFVAAARRVNVTQSTVSARIKSLEEQLGKTLFIRTKASCDLTPAGHQFHRYARSMVRVWEEAKHQVAVPDGFEDTLIVGGQYSLWNRLLLWWVPAFRKAAPTVALRCEIGMPQRLMREMAEGVMDLAVIYQPEHRPGMVVRELLKDQLVLVSTDLTIPYKDNYIYADWGEGFRTMHAAAHPDLVTPALTLDLGALGINMLLNNGGAAYFPERIVQPHLENKMLFQIEEAPHFPYPAYVVYQEDFASPAIMEQALATLFEIADQSLKGDLPKPFWM</sequence>
<dbReference type="EMBL" id="JBHPON010000001">
    <property type="protein sequence ID" value="MFC6035163.1"/>
    <property type="molecule type" value="Genomic_DNA"/>
</dbReference>
<name>A0ABW1KXJ8_9PROT</name>
<keyword evidence="7" id="KW-1185">Reference proteome</keyword>
<feature type="domain" description="HTH lysR-type" evidence="5">
    <location>
        <begin position="1"/>
        <end position="58"/>
    </location>
</feature>
<dbReference type="InterPro" id="IPR050176">
    <property type="entry name" value="LTTR"/>
</dbReference>
<accession>A0ABW1KXJ8</accession>
<dbReference type="Pfam" id="PF03466">
    <property type="entry name" value="LysR_substrate"/>
    <property type="match status" value="1"/>
</dbReference>
<dbReference type="Gene3D" id="3.40.190.10">
    <property type="entry name" value="Periplasmic binding protein-like II"/>
    <property type="match status" value="1"/>
</dbReference>
<dbReference type="PANTHER" id="PTHR30579">
    <property type="entry name" value="TRANSCRIPTIONAL REGULATOR"/>
    <property type="match status" value="1"/>
</dbReference>
<dbReference type="Proteomes" id="UP001596116">
    <property type="component" value="Unassembled WGS sequence"/>
</dbReference>
<gene>
    <name evidence="6" type="ORF">ACFMB1_06375</name>
</gene>